<keyword evidence="2" id="KW-0813">Transport</keyword>
<dbReference type="PANTHER" id="PTHR31645:SF0">
    <property type="entry name" value="OLIGOPEPTIDE TRANSPORTER YGL114W-RELATED"/>
    <property type="match status" value="1"/>
</dbReference>
<feature type="transmembrane region" description="Helical" evidence="6">
    <location>
        <begin position="126"/>
        <end position="144"/>
    </location>
</feature>
<sequence>MSYESLNAEVLQKGSPLTARSVVFGILIGTVTTIENIYFALKYGWTVTNNISAAILGFGVMKSLEKALGLAPFTPQENCVLMTVAVAATAMVWGGSMPFAILAMSNELREATALGTDTWEPTVGKLIAYSAALCFIGFCLAIPLRKKFVVDDPLPFPYAVAGAKTIKSLHCDGDFSQPLFLAKGLVPAMAWGMIAWTWDGLERVPLFGLGALKYSWSFNLSVAPLGRGFIVPARYVFSELLGAVTASGVLLPLAVARRGEWYDYDKTGFEGKDAYYLMPAILAVAFDSIYQLCKIAGQAVNRRRPQRTVDVSSSSLLEAAAGTPSADNGDDGLALTMIGTNSDSTALRKTPEASFDVPRWLWFSGWASSSLVALFVFRGLFNTRYDMGTIALLSSPLWSVGICLAVGTTGSNVASSCGKVMIMLFAAWYGSGGHEVQTLALGALSIAVIDQALDLVRDFKTAHLLDASPAAMFLAQSFGASVSIFTSSVLYYYYVNSVSLPNATLPAVIAKSYRGLAFTFAGGLDTLPDKCLLLSVACGLVAVVFNVLHDLAPPKYRKYCPSGVAFGVGIFILPGQVLIEVIGLACRNIWRAIDPVSCAEKDELLGAAFLAGDGLAGVLQSVLEVAGVDPPYSCTWRGWYHRR</sequence>
<keyword evidence="5 6" id="KW-0472">Membrane</keyword>
<dbReference type="PANTHER" id="PTHR31645">
    <property type="entry name" value="OLIGOPEPTIDE TRANSPORTER YGL114W-RELATED"/>
    <property type="match status" value="1"/>
</dbReference>
<evidence type="ECO:0000256" key="3">
    <source>
        <dbReference type="ARBA" id="ARBA00022692"/>
    </source>
</evidence>
<evidence type="ECO:0000313" key="8">
    <source>
        <dbReference type="Proteomes" id="UP001230188"/>
    </source>
</evidence>
<name>A0AAD7UH06_9STRA</name>
<evidence type="ECO:0008006" key="9">
    <source>
        <dbReference type="Google" id="ProtNLM"/>
    </source>
</evidence>
<comment type="caution">
    <text evidence="7">The sequence shown here is derived from an EMBL/GenBank/DDBJ whole genome shotgun (WGS) entry which is preliminary data.</text>
</comment>
<dbReference type="InterPro" id="IPR045035">
    <property type="entry name" value="YSL-like"/>
</dbReference>
<feature type="transmembrane region" description="Helical" evidence="6">
    <location>
        <begin position="564"/>
        <end position="585"/>
    </location>
</feature>
<feature type="transmembrane region" description="Helical" evidence="6">
    <location>
        <begin position="47"/>
        <end position="68"/>
    </location>
</feature>
<dbReference type="Proteomes" id="UP001230188">
    <property type="component" value="Unassembled WGS sequence"/>
</dbReference>
<dbReference type="GO" id="GO:0035673">
    <property type="term" value="F:oligopeptide transmembrane transporter activity"/>
    <property type="evidence" value="ECO:0007669"/>
    <property type="project" value="InterPro"/>
</dbReference>
<keyword evidence="3 6" id="KW-0812">Transmembrane</keyword>
<accession>A0AAD7UH06</accession>
<evidence type="ECO:0000256" key="5">
    <source>
        <dbReference type="ARBA" id="ARBA00023136"/>
    </source>
</evidence>
<feature type="transmembrane region" description="Helical" evidence="6">
    <location>
        <begin position="275"/>
        <end position="293"/>
    </location>
</feature>
<dbReference type="AlphaFoldDB" id="A0AAD7UH06"/>
<feature type="transmembrane region" description="Helical" evidence="6">
    <location>
        <begin position="80"/>
        <end position="106"/>
    </location>
</feature>
<dbReference type="InterPro" id="IPR004813">
    <property type="entry name" value="OPT"/>
</dbReference>
<protein>
    <recommendedName>
        <fullName evidence="9">Oligopeptide transporter</fullName>
    </recommendedName>
</protein>
<evidence type="ECO:0000256" key="1">
    <source>
        <dbReference type="ARBA" id="ARBA00004141"/>
    </source>
</evidence>
<gene>
    <name evidence="7" type="ORF">CTAYLR_002389</name>
</gene>
<dbReference type="EMBL" id="JAQMWT010000316">
    <property type="protein sequence ID" value="KAJ8605336.1"/>
    <property type="molecule type" value="Genomic_DNA"/>
</dbReference>
<keyword evidence="8" id="KW-1185">Reference proteome</keyword>
<dbReference type="GO" id="GO:0016020">
    <property type="term" value="C:membrane"/>
    <property type="evidence" value="ECO:0007669"/>
    <property type="project" value="UniProtKB-SubCell"/>
</dbReference>
<feature type="transmembrane region" description="Helical" evidence="6">
    <location>
        <begin position="235"/>
        <end position="255"/>
    </location>
</feature>
<evidence type="ECO:0000313" key="7">
    <source>
        <dbReference type="EMBL" id="KAJ8605336.1"/>
    </source>
</evidence>
<feature type="transmembrane region" description="Helical" evidence="6">
    <location>
        <begin position="360"/>
        <end position="381"/>
    </location>
</feature>
<dbReference type="NCBIfam" id="TIGR00728">
    <property type="entry name" value="OPT_sfam"/>
    <property type="match status" value="1"/>
</dbReference>
<keyword evidence="4 6" id="KW-1133">Transmembrane helix</keyword>
<feature type="transmembrane region" description="Helical" evidence="6">
    <location>
        <begin position="21"/>
        <end position="41"/>
    </location>
</feature>
<comment type="subcellular location">
    <subcellularLocation>
        <location evidence="1">Membrane</location>
        <topology evidence="1">Multi-pass membrane protein</topology>
    </subcellularLocation>
</comment>
<organism evidence="7 8">
    <name type="scientific">Chrysophaeum taylorii</name>
    <dbReference type="NCBI Taxonomy" id="2483200"/>
    <lineage>
        <taxon>Eukaryota</taxon>
        <taxon>Sar</taxon>
        <taxon>Stramenopiles</taxon>
        <taxon>Ochrophyta</taxon>
        <taxon>Pelagophyceae</taxon>
        <taxon>Pelagomonadales</taxon>
        <taxon>Pelagomonadaceae</taxon>
        <taxon>Chrysophaeum</taxon>
    </lineage>
</organism>
<feature type="transmembrane region" description="Helical" evidence="6">
    <location>
        <begin position="436"/>
        <end position="453"/>
    </location>
</feature>
<evidence type="ECO:0000256" key="4">
    <source>
        <dbReference type="ARBA" id="ARBA00022989"/>
    </source>
</evidence>
<evidence type="ECO:0000256" key="2">
    <source>
        <dbReference type="ARBA" id="ARBA00022448"/>
    </source>
</evidence>
<feature type="transmembrane region" description="Helical" evidence="6">
    <location>
        <begin position="387"/>
        <end position="406"/>
    </location>
</feature>
<evidence type="ECO:0000256" key="6">
    <source>
        <dbReference type="SAM" id="Phobius"/>
    </source>
</evidence>
<reference evidence="7" key="1">
    <citation type="submission" date="2023-01" db="EMBL/GenBank/DDBJ databases">
        <title>Metagenome sequencing of chrysophaentin producing Chrysophaeum taylorii.</title>
        <authorList>
            <person name="Davison J."/>
            <person name="Bewley C."/>
        </authorList>
    </citation>
    <scope>NUCLEOTIDE SEQUENCE</scope>
    <source>
        <strain evidence="7">NIES-1699</strain>
    </source>
</reference>
<dbReference type="Pfam" id="PF03169">
    <property type="entry name" value="OPT"/>
    <property type="match status" value="1"/>
</dbReference>
<feature type="transmembrane region" description="Helical" evidence="6">
    <location>
        <begin position="532"/>
        <end position="552"/>
    </location>
</feature>
<proteinExistence type="predicted"/>
<feature type="transmembrane region" description="Helical" evidence="6">
    <location>
        <begin position="473"/>
        <end position="494"/>
    </location>
</feature>